<dbReference type="EMBL" id="KK035218">
    <property type="protein sequence ID" value="EXM17005.1"/>
    <property type="molecule type" value="Genomic_DNA"/>
</dbReference>
<sequence length="108" mass="11620">MPYLPRQIPNLKKVTTKEAKAKALAKEKAKATKEAKGKAAKDGKGKGKGKGKPKKEAEPISMVDTVGGGIAVVKAPQLRKFYKDLHETGRVAMVEIEHVDKGKGKEKA</sequence>
<reference evidence="2" key="2">
    <citation type="submission" date="2014-03" db="EMBL/GenBank/DDBJ databases">
        <title>The Genome Annotation of Fusarium oxysporum Cotton.</title>
        <authorList>
            <consortium name="The Broad Institute Genomics Platform"/>
            <person name="Ma L.-J."/>
            <person name="Corby-Kistler H."/>
            <person name="Broz K."/>
            <person name="Gale L.R."/>
            <person name="Jonkers W."/>
            <person name="O'Donnell K."/>
            <person name="Ploetz R."/>
            <person name="Steinberg C."/>
            <person name="Schwartz D.C."/>
            <person name="VanEtten H."/>
            <person name="Zhou S."/>
            <person name="Young S.K."/>
            <person name="Zeng Q."/>
            <person name="Gargeya S."/>
            <person name="Fitzgerald M."/>
            <person name="Abouelleil A."/>
            <person name="Alvarado L."/>
            <person name="Chapman S.B."/>
            <person name="Gainer-Dewar J."/>
            <person name="Goldberg J."/>
            <person name="Griggs A."/>
            <person name="Gujja S."/>
            <person name="Hansen M."/>
            <person name="Howarth C."/>
            <person name="Imamovic A."/>
            <person name="Ireland A."/>
            <person name="Larimer J."/>
            <person name="McCowan C."/>
            <person name="Murphy C."/>
            <person name="Pearson M."/>
            <person name="Poon T.W."/>
            <person name="Priest M."/>
            <person name="Roberts A."/>
            <person name="Saif S."/>
            <person name="Shea T."/>
            <person name="Sykes S."/>
            <person name="Wortman J."/>
            <person name="Nusbaum C."/>
            <person name="Birren B."/>
        </authorList>
    </citation>
    <scope>NUCLEOTIDE SEQUENCE</scope>
    <source>
        <strain evidence="2">25433</strain>
    </source>
</reference>
<evidence type="ECO:0000313" key="2">
    <source>
        <dbReference type="EMBL" id="EXM17005.1"/>
    </source>
</evidence>
<accession>X0M8L9</accession>
<protein>
    <submittedName>
        <fullName evidence="2">Uncharacterized protein</fullName>
    </submittedName>
</protein>
<proteinExistence type="predicted"/>
<name>X0M8L9_FUSOX</name>
<gene>
    <name evidence="2" type="ORF">FOTG_14718</name>
</gene>
<dbReference type="HOGENOM" id="CLU_2197102_0_0_1"/>
<dbReference type="AlphaFoldDB" id="X0M8L9"/>
<feature type="compositionally biased region" description="Basic and acidic residues" evidence="1">
    <location>
        <begin position="15"/>
        <end position="45"/>
    </location>
</feature>
<feature type="region of interest" description="Disordered" evidence="1">
    <location>
        <begin position="1"/>
        <end position="60"/>
    </location>
</feature>
<organism evidence="2">
    <name type="scientific">Fusarium oxysporum f. sp. vasinfectum 25433</name>
    <dbReference type="NCBI Taxonomy" id="1089449"/>
    <lineage>
        <taxon>Eukaryota</taxon>
        <taxon>Fungi</taxon>
        <taxon>Dikarya</taxon>
        <taxon>Ascomycota</taxon>
        <taxon>Pezizomycotina</taxon>
        <taxon>Sordariomycetes</taxon>
        <taxon>Hypocreomycetidae</taxon>
        <taxon>Hypocreales</taxon>
        <taxon>Nectriaceae</taxon>
        <taxon>Fusarium</taxon>
        <taxon>Fusarium oxysporum species complex</taxon>
    </lineage>
</organism>
<reference evidence="2" key="1">
    <citation type="submission" date="2011-11" db="EMBL/GenBank/DDBJ databases">
        <title>The Genome Sequence of Fusarium oxysporum Cotton.</title>
        <authorList>
            <consortium name="The Broad Institute Genome Sequencing Platform"/>
            <person name="Ma L.-J."/>
            <person name="Gale L.R."/>
            <person name="Schwartz D.C."/>
            <person name="Zhou S."/>
            <person name="Corby-Kistler H."/>
            <person name="Young S.K."/>
            <person name="Zeng Q."/>
            <person name="Gargeya S."/>
            <person name="Fitzgerald M."/>
            <person name="Haas B."/>
            <person name="Abouelleil A."/>
            <person name="Alvarado L."/>
            <person name="Arachchi H.M."/>
            <person name="Berlin A."/>
            <person name="Brown A."/>
            <person name="Chapman S.B."/>
            <person name="Chen Z."/>
            <person name="Dunbar C."/>
            <person name="Freedman E."/>
            <person name="Gearin G."/>
            <person name="Goldberg J."/>
            <person name="Griggs A."/>
            <person name="Gujja S."/>
            <person name="Heiman D."/>
            <person name="Howarth C."/>
            <person name="Larson L."/>
            <person name="Lui A."/>
            <person name="MacDonald P.J.P."/>
            <person name="Montmayeur A."/>
            <person name="Murphy C."/>
            <person name="Neiman D."/>
            <person name="Pearson M."/>
            <person name="Priest M."/>
            <person name="Roberts A."/>
            <person name="Saif S."/>
            <person name="Shea T."/>
            <person name="Shenoy N."/>
            <person name="Sisk P."/>
            <person name="Stolte C."/>
            <person name="Sykes S."/>
            <person name="Wortman J."/>
            <person name="Nusbaum C."/>
            <person name="Birren B."/>
        </authorList>
    </citation>
    <scope>NUCLEOTIDE SEQUENCE [LARGE SCALE GENOMIC DNA]</scope>
    <source>
        <strain evidence="2">25433</strain>
    </source>
</reference>
<dbReference type="Proteomes" id="UP000030701">
    <property type="component" value="Unassembled WGS sequence"/>
</dbReference>
<evidence type="ECO:0000256" key="1">
    <source>
        <dbReference type="SAM" id="MobiDB-lite"/>
    </source>
</evidence>